<evidence type="ECO:0000313" key="2">
    <source>
        <dbReference type="EMBL" id="CAL1373366.1"/>
    </source>
</evidence>
<protein>
    <recommendedName>
        <fullName evidence="1">KIB1-4 beta-propeller domain-containing protein</fullName>
    </recommendedName>
</protein>
<feature type="domain" description="KIB1-4 beta-propeller" evidence="1">
    <location>
        <begin position="158"/>
        <end position="402"/>
    </location>
</feature>
<keyword evidence="3" id="KW-1185">Reference proteome</keyword>
<sequence length="448" mass="51337">MLAPPEADLHDDSGLSSIFFLSYDRGQTTSTSRHCSSAAIENGGTRAHQAIEYQEKEDRVASSSSKTVSILDLPLDMLHNITRRLTVVGDYRSLHSSCKTLRSIAPLMTTLDGLALQSPSTYPWFFFFQHHTTSLHLHDLRCRNTFTNPRQLLPKSPSSNSTTCIVFSKERWLLTCMEHDIFEPAVNPLPQPVFLFTFWNPFTEEVWSVPEMIYPPSPISIGVSAAPTSPHCSIMGVAQSMKDYGGIWFHFLKLNEGQWHYLEDAEANFEPSDHNTPVFLDDKFYFLDKKRKLGVFNCRSGVEGLYEWERDVYPWKLLSHHVVDPNEDLKFKREYLVECEGEIMSILVGDLGKSILVYRFDRQKKGWWRVNSLGSNMVFLSNTSCFSTMAKISGMENKIYFPRLSAKGSIVFYLLDTHKYHTFDYDDAMEDFLPTSEVHICGWIEPKG</sequence>
<evidence type="ECO:0000313" key="3">
    <source>
        <dbReference type="Proteomes" id="UP001497516"/>
    </source>
</evidence>
<dbReference type="PANTHER" id="PTHR33127:SF5">
    <property type="entry name" value="TRANSMEMBRANE PROTEIN"/>
    <property type="match status" value="1"/>
</dbReference>
<dbReference type="AlphaFoldDB" id="A0AAV2DK60"/>
<dbReference type="Pfam" id="PF03478">
    <property type="entry name" value="Beta-prop_KIB1-4"/>
    <property type="match status" value="1"/>
</dbReference>
<dbReference type="EMBL" id="OZ034816">
    <property type="protein sequence ID" value="CAL1373366.1"/>
    <property type="molecule type" value="Genomic_DNA"/>
</dbReference>
<reference evidence="2 3" key="1">
    <citation type="submission" date="2024-04" db="EMBL/GenBank/DDBJ databases">
        <authorList>
            <person name="Fracassetti M."/>
        </authorList>
    </citation>
    <scope>NUCLEOTIDE SEQUENCE [LARGE SCALE GENOMIC DNA]</scope>
</reference>
<gene>
    <name evidence="2" type="ORF">LTRI10_LOCUS15297</name>
</gene>
<proteinExistence type="predicted"/>
<accession>A0AAV2DK60</accession>
<dbReference type="Proteomes" id="UP001497516">
    <property type="component" value="Chromosome 3"/>
</dbReference>
<dbReference type="InterPro" id="IPR005174">
    <property type="entry name" value="KIB1-4_b-propeller"/>
</dbReference>
<name>A0AAV2DK60_9ROSI</name>
<evidence type="ECO:0000259" key="1">
    <source>
        <dbReference type="Pfam" id="PF03478"/>
    </source>
</evidence>
<dbReference type="PANTHER" id="PTHR33127">
    <property type="entry name" value="TRANSMEMBRANE PROTEIN"/>
    <property type="match status" value="1"/>
</dbReference>
<organism evidence="2 3">
    <name type="scientific">Linum trigynum</name>
    <dbReference type="NCBI Taxonomy" id="586398"/>
    <lineage>
        <taxon>Eukaryota</taxon>
        <taxon>Viridiplantae</taxon>
        <taxon>Streptophyta</taxon>
        <taxon>Embryophyta</taxon>
        <taxon>Tracheophyta</taxon>
        <taxon>Spermatophyta</taxon>
        <taxon>Magnoliopsida</taxon>
        <taxon>eudicotyledons</taxon>
        <taxon>Gunneridae</taxon>
        <taxon>Pentapetalae</taxon>
        <taxon>rosids</taxon>
        <taxon>fabids</taxon>
        <taxon>Malpighiales</taxon>
        <taxon>Linaceae</taxon>
        <taxon>Linum</taxon>
    </lineage>
</organism>